<name>A0A9J6C7S3_POLVA</name>
<feature type="transmembrane region" description="Helical" evidence="10">
    <location>
        <begin position="33"/>
        <end position="53"/>
    </location>
</feature>
<keyword evidence="12" id="KW-1185">Reference proteome</keyword>
<dbReference type="Pfam" id="PF02949">
    <property type="entry name" value="7tm_6"/>
    <property type="match status" value="1"/>
</dbReference>
<keyword evidence="6 10" id="KW-1133">Transmembrane helix</keyword>
<organism evidence="11 12">
    <name type="scientific">Polypedilum vanderplanki</name>
    <name type="common">Sleeping chironomid midge</name>
    <dbReference type="NCBI Taxonomy" id="319348"/>
    <lineage>
        <taxon>Eukaryota</taxon>
        <taxon>Metazoa</taxon>
        <taxon>Ecdysozoa</taxon>
        <taxon>Arthropoda</taxon>
        <taxon>Hexapoda</taxon>
        <taxon>Insecta</taxon>
        <taxon>Pterygota</taxon>
        <taxon>Neoptera</taxon>
        <taxon>Endopterygota</taxon>
        <taxon>Diptera</taxon>
        <taxon>Nematocera</taxon>
        <taxon>Chironomoidea</taxon>
        <taxon>Chironomidae</taxon>
        <taxon>Chironominae</taxon>
        <taxon>Polypedilum</taxon>
        <taxon>Polypedilum</taxon>
    </lineage>
</organism>
<dbReference type="Proteomes" id="UP001107558">
    <property type="component" value="Chromosome 2"/>
</dbReference>
<keyword evidence="4 10" id="KW-0812">Transmembrane</keyword>
<dbReference type="PANTHER" id="PTHR21137">
    <property type="entry name" value="ODORANT RECEPTOR"/>
    <property type="match status" value="1"/>
</dbReference>
<dbReference type="GO" id="GO:0004984">
    <property type="term" value="F:olfactory receptor activity"/>
    <property type="evidence" value="ECO:0007669"/>
    <property type="project" value="InterPro"/>
</dbReference>
<keyword evidence="8 10" id="KW-0675">Receptor</keyword>
<proteinExistence type="inferred from homology"/>
<keyword evidence="2" id="KW-1003">Cell membrane</keyword>
<keyword evidence="3 10" id="KW-0716">Sensory transduction</keyword>
<evidence type="ECO:0000256" key="4">
    <source>
        <dbReference type="ARBA" id="ARBA00022692"/>
    </source>
</evidence>
<feature type="transmembrane region" description="Helical" evidence="10">
    <location>
        <begin position="6"/>
        <end position="26"/>
    </location>
</feature>
<dbReference type="GO" id="GO:0005886">
    <property type="term" value="C:plasma membrane"/>
    <property type="evidence" value="ECO:0007669"/>
    <property type="project" value="UniProtKB-SubCell"/>
</dbReference>
<keyword evidence="9 10" id="KW-0807">Transducer</keyword>
<feature type="transmembrane region" description="Helical" evidence="10">
    <location>
        <begin position="248"/>
        <end position="273"/>
    </location>
</feature>
<dbReference type="InterPro" id="IPR004117">
    <property type="entry name" value="7tm6_olfct_rcpt"/>
</dbReference>
<feature type="transmembrane region" description="Helical" evidence="10">
    <location>
        <begin position="65"/>
        <end position="83"/>
    </location>
</feature>
<dbReference type="OrthoDB" id="7731527at2759"/>
<keyword evidence="5 10" id="KW-0552">Olfaction</keyword>
<evidence type="ECO:0000256" key="6">
    <source>
        <dbReference type="ARBA" id="ARBA00022989"/>
    </source>
</evidence>
<evidence type="ECO:0000313" key="11">
    <source>
        <dbReference type="EMBL" id="KAG5678090.1"/>
    </source>
</evidence>
<evidence type="ECO:0000256" key="5">
    <source>
        <dbReference type="ARBA" id="ARBA00022725"/>
    </source>
</evidence>
<comment type="similarity">
    <text evidence="10">Belongs to the insect chemoreceptor superfamily. Heteromeric odorant receptor channel (TC 1.A.69) family.</text>
</comment>
<comment type="subcellular location">
    <subcellularLocation>
        <location evidence="1 10">Cell membrane</location>
        <topology evidence="1 10">Multi-pass membrane protein</topology>
    </subcellularLocation>
</comment>
<feature type="transmembrane region" description="Helical" evidence="10">
    <location>
        <begin position="187"/>
        <end position="208"/>
    </location>
</feature>
<evidence type="ECO:0000256" key="9">
    <source>
        <dbReference type="ARBA" id="ARBA00023224"/>
    </source>
</evidence>
<dbReference type="AlphaFoldDB" id="A0A9J6C7S3"/>
<feature type="transmembrane region" description="Helical" evidence="10">
    <location>
        <begin position="127"/>
        <end position="151"/>
    </location>
</feature>
<evidence type="ECO:0000256" key="2">
    <source>
        <dbReference type="ARBA" id="ARBA00022475"/>
    </source>
</evidence>
<feature type="transmembrane region" description="Helical" evidence="10">
    <location>
        <begin position="163"/>
        <end position="180"/>
    </location>
</feature>
<protein>
    <recommendedName>
        <fullName evidence="10">Odorant receptor</fullName>
    </recommendedName>
</protein>
<evidence type="ECO:0000256" key="7">
    <source>
        <dbReference type="ARBA" id="ARBA00023136"/>
    </source>
</evidence>
<evidence type="ECO:0000256" key="8">
    <source>
        <dbReference type="ARBA" id="ARBA00023170"/>
    </source>
</evidence>
<evidence type="ECO:0000313" key="12">
    <source>
        <dbReference type="Proteomes" id="UP001107558"/>
    </source>
</evidence>
<dbReference type="PANTHER" id="PTHR21137:SF35">
    <property type="entry name" value="ODORANT RECEPTOR 19A-RELATED"/>
    <property type="match status" value="1"/>
</dbReference>
<accession>A0A9J6C7S3</accession>
<evidence type="ECO:0000256" key="1">
    <source>
        <dbReference type="ARBA" id="ARBA00004651"/>
    </source>
</evidence>
<reference evidence="11" key="1">
    <citation type="submission" date="2021-03" db="EMBL/GenBank/DDBJ databases">
        <title>Chromosome level genome of the anhydrobiotic midge Polypedilum vanderplanki.</title>
        <authorList>
            <person name="Yoshida Y."/>
            <person name="Kikawada T."/>
            <person name="Gusev O."/>
        </authorList>
    </citation>
    <scope>NUCLEOTIDE SEQUENCE</scope>
    <source>
        <strain evidence="11">NIAS01</strain>
        <tissue evidence="11">Whole body or cell culture</tissue>
    </source>
</reference>
<dbReference type="GO" id="GO:0007165">
    <property type="term" value="P:signal transduction"/>
    <property type="evidence" value="ECO:0007669"/>
    <property type="project" value="UniProtKB-KW"/>
</dbReference>
<keyword evidence="7 10" id="KW-0472">Membrane</keyword>
<evidence type="ECO:0000256" key="3">
    <source>
        <dbReference type="ARBA" id="ARBA00022606"/>
    </source>
</evidence>
<dbReference type="GO" id="GO:0005549">
    <property type="term" value="F:odorant binding"/>
    <property type="evidence" value="ECO:0007669"/>
    <property type="project" value="InterPro"/>
</dbReference>
<evidence type="ECO:0000256" key="10">
    <source>
        <dbReference type="RuleBase" id="RU351113"/>
    </source>
</evidence>
<gene>
    <name evidence="11" type="ORF">PVAND_007792</name>
</gene>
<comment type="caution">
    <text evidence="11">The sequence shown here is derived from an EMBL/GenBank/DDBJ whole genome shotgun (WGS) entry which is preliminary data.</text>
</comment>
<dbReference type="EMBL" id="JADBJN010000002">
    <property type="protein sequence ID" value="KAG5678090.1"/>
    <property type="molecule type" value="Genomic_DNA"/>
</dbReference>
<sequence>MSNVNSFGNILFFTEKLLVPIGIWPVDDWKNTLWCYIYMFVQCTYFVMVLVKNLLNPEKGSVENALVLSNGGLILVVYCMTVLSKREKYIKLLDYVKLIRKPEIRPQEREFLINSAQEFKTIAKGSLSVLASAFLIRFILPPIEIVYIKIFNNENIYKLPPSMAFPASPFLSIDILVYIFETFMRLLMLGSLVAICSIFILTTLHISYKYYSLSLNLEFWEKDDNSIVNGFVKEHNKIIEMAEILNEIFWPFFFSNCVVSFINCSLCLFSIMANNASLKTSIVELPLLTTGMGQLFFLLYFGDRLLDASSTISIAAYKSEWYTKRVENQRKIQFIIMRAHRPQTLNVGNNFLVASIYLFSQICQKSYAAFNVMRTTMTK</sequence>